<dbReference type="Gene3D" id="2.130.10.10">
    <property type="entry name" value="YVTN repeat-like/Quinoprotein amine dehydrogenase"/>
    <property type="match status" value="3"/>
</dbReference>
<protein>
    <recommendedName>
        <fullName evidence="2">YNCE-like beta-propeller domain-containing protein</fullName>
    </recommendedName>
</protein>
<dbReference type="AlphaFoldDB" id="A0A3B0VTR7"/>
<dbReference type="PANTHER" id="PTHR47197:SF3">
    <property type="entry name" value="DIHYDRO-HEME D1 DEHYDROGENASE"/>
    <property type="match status" value="1"/>
</dbReference>
<dbReference type="PANTHER" id="PTHR47197">
    <property type="entry name" value="PROTEIN NIRF"/>
    <property type="match status" value="1"/>
</dbReference>
<dbReference type="SUPFAM" id="SSF50974">
    <property type="entry name" value="Nitrous oxide reductase, N-terminal domain"/>
    <property type="match status" value="1"/>
</dbReference>
<dbReference type="NCBIfam" id="TIGR02276">
    <property type="entry name" value="beta_rpt_yvtn"/>
    <property type="match status" value="4"/>
</dbReference>
<name>A0A3B0VTR7_9ZZZZ</name>
<dbReference type="InterPro" id="IPR051200">
    <property type="entry name" value="Host-pathogen_enzymatic-act"/>
</dbReference>
<dbReference type="EMBL" id="UOEZ01000033">
    <property type="protein sequence ID" value="VAW35666.1"/>
    <property type="molecule type" value="Genomic_DNA"/>
</dbReference>
<reference evidence="3" key="1">
    <citation type="submission" date="2018-06" db="EMBL/GenBank/DDBJ databases">
        <authorList>
            <person name="Zhirakovskaya E."/>
        </authorList>
    </citation>
    <scope>NUCLEOTIDE SEQUENCE</scope>
</reference>
<gene>
    <name evidence="3" type="ORF">MNBD_DELTA02-1155</name>
</gene>
<feature type="domain" description="YNCE-like beta-propeller" evidence="2">
    <location>
        <begin position="187"/>
        <end position="478"/>
    </location>
</feature>
<organism evidence="3">
    <name type="scientific">hydrothermal vent metagenome</name>
    <dbReference type="NCBI Taxonomy" id="652676"/>
    <lineage>
        <taxon>unclassified sequences</taxon>
        <taxon>metagenomes</taxon>
        <taxon>ecological metagenomes</taxon>
    </lineage>
</organism>
<sequence>MKMRIIRPAFLIICLFFLASCVAPSVQGLQPLFSPPPDSVARVLLYLHLKSTIPSDLKFTITQASLIGGDGSSHDLLKAPVSVSSRDVGDGQIFLTEGFVAPGEYVALRLVFGQASIGRQQSRRANLILPDKGGEFEAAFNMKLVGRQSTVLGIEWNPAASIEKRVVFVPSITVEPQRPSARGLLLYISNSGSNYVTVIDRSLERVVGAVTVGDGPMGMALNQQKDMLYVLNSRSHNISVIDALYLRLLDTIEISAGMDPEDMAFMPDERGIIDGKLYVANRSTDDVIVVDTASSRVMKTLPVGRRPSFVLANTERREIYVTNELSNTLSIINTVDDVVVATVRVDARPAGIAIGNDKIYVFNQGSNSISVISPSDRDIDDTLIVSEPPSRGIKAFDERFFVLNTLANNMTFFNRHDVLTSIREVGDAPKGIAADEDRNRIYVSNFGSNTVSIVDPKGEKVVGELTVGSNPYGVLLLDN</sequence>
<evidence type="ECO:0000259" key="2">
    <source>
        <dbReference type="Pfam" id="PF21783"/>
    </source>
</evidence>
<evidence type="ECO:0000313" key="3">
    <source>
        <dbReference type="EMBL" id="VAW35666.1"/>
    </source>
</evidence>
<dbReference type="InterPro" id="IPR015943">
    <property type="entry name" value="WD40/YVTN_repeat-like_dom_sf"/>
</dbReference>
<evidence type="ECO:0000256" key="1">
    <source>
        <dbReference type="ARBA" id="ARBA00022729"/>
    </source>
</evidence>
<dbReference type="InterPro" id="IPR048433">
    <property type="entry name" value="YNCE-like_beta-prop"/>
</dbReference>
<dbReference type="InterPro" id="IPR011964">
    <property type="entry name" value="YVTN_b-propeller_repeat"/>
</dbReference>
<dbReference type="PROSITE" id="PS51257">
    <property type="entry name" value="PROKAR_LIPOPROTEIN"/>
    <property type="match status" value="1"/>
</dbReference>
<proteinExistence type="predicted"/>
<dbReference type="InterPro" id="IPR011045">
    <property type="entry name" value="N2O_reductase_N"/>
</dbReference>
<accession>A0A3B0VTR7</accession>
<dbReference type="Pfam" id="PF21783">
    <property type="entry name" value="YNCE"/>
    <property type="match status" value="1"/>
</dbReference>
<keyword evidence="1" id="KW-0732">Signal</keyword>